<dbReference type="InterPro" id="IPR036691">
    <property type="entry name" value="Endo/exonu/phosph_ase_sf"/>
</dbReference>
<accession>A0ABW7Z9Q0</accession>
<keyword evidence="4" id="KW-0378">Hydrolase</keyword>
<feature type="chain" id="PRO_5047503667" evidence="2">
    <location>
        <begin position="28"/>
        <end position="803"/>
    </location>
</feature>
<keyword evidence="4" id="KW-0540">Nuclease</keyword>
<dbReference type="InterPro" id="IPR005135">
    <property type="entry name" value="Endo/exonuclease/phosphatase"/>
</dbReference>
<sequence>MTRRAKAALLAAALTAGAGIVAAPAGAASSNVVIAEVYGGGGNSGAPWSSDFIELYNLGSQPVDLTGWSVQYASAAGTTWQVTPLNGSLAPGGRLLVQEAAGTTVTDKPLPPADAAGTIPMSATAGKVALVSSTTALAGSDVVTAPGVVDFVGYGTAANASEGAPAPAPSNSNSVSRPATPADTDDNAADFTAGAPTPTNRAGQTGPGGEPTPTPTPTPTANPCDTAVTHQIADVQGPAEQGPLAGRPVRVEGVVTRTFTGAAARSGFFVQDDTPDANPATSDGVFVFAPNFASTALSAGARVKVSGTAAEFGAATQISTVTAVDVCGTGTIAPAALTLPVAAADAFERLEGVLVTVPGKLTVSENFWHARYGQLLTAAGGRLYVPTDRPGVDPAADLRRSLVIDDGSSGQNPSPMPHYTPGDQLARSGDGVSGLTGVLNQGAYGSAATNVRYLVHPTAPLAFTRDNPRPAAPAKVGGDVKIATFNTLNWFTTLNAAGYPNPPYNPGFTPRGANTAAERDRQLAKEVATLKAMDADVVSLMEVENPRPDLASTGFRPAALEALVDALNAQMGAGTYKLITHPGPGTDAIAVAMIYKPAKVKPVGAPTTIADPRFFNARPPLAQTFRSTRLLLSLRPFTVIANHFKSKSCGAAGGDNADHGQGCWNAQRVLQAQAIIEMIKKQKLVNPIVAGDLNAYSEEDPLKTFSAAGLRSVSKRFVPAAGRYSYVFGGASGELDHVLATKQVMRRITGATIWHVNADEDVYYDYNTEFKTAGDLYRPDPYRTADHDPMLLGLDLFGLVGNP</sequence>
<feature type="compositionally biased region" description="Low complexity" evidence="1">
    <location>
        <begin position="161"/>
        <end position="182"/>
    </location>
</feature>
<evidence type="ECO:0000313" key="5">
    <source>
        <dbReference type="Proteomes" id="UP001612741"/>
    </source>
</evidence>
<name>A0ABW7Z9Q0_9ACTN</name>
<reference evidence="4 5" key="1">
    <citation type="submission" date="2024-10" db="EMBL/GenBank/DDBJ databases">
        <title>The Natural Products Discovery Center: Release of the First 8490 Sequenced Strains for Exploring Actinobacteria Biosynthetic Diversity.</title>
        <authorList>
            <person name="Kalkreuter E."/>
            <person name="Kautsar S.A."/>
            <person name="Yang D."/>
            <person name="Bader C.D."/>
            <person name="Teijaro C.N."/>
            <person name="Fluegel L."/>
            <person name="Davis C.M."/>
            <person name="Simpson J.R."/>
            <person name="Lauterbach L."/>
            <person name="Steele A.D."/>
            <person name="Gui C."/>
            <person name="Meng S."/>
            <person name="Li G."/>
            <person name="Viehrig K."/>
            <person name="Ye F."/>
            <person name="Su P."/>
            <person name="Kiefer A.F."/>
            <person name="Nichols A."/>
            <person name="Cepeda A.J."/>
            <person name="Yan W."/>
            <person name="Fan B."/>
            <person name="Jiang Y."/>
            <person name="Adhikari A."/>
            <person name="Zheng C.-J."/>
            <person name="Schuster L."/>
            <person name="Cowan T.M."/>
            <person name="Smanski M.J."/>
            <person name="Chevrette M.G."/>
            <person name="De Carvalho L.P.S."/>
            <person name="Shen B."/>
        </authorList>
    </citation>
    <scope>NUCLEOTIDE SEQUENCE [LARGE SCALE GENOMIC DNA]</scope>
    <source>
        <strain evidence="4 5">NPDC050545</strain>
    </source>
</reference>
<protein>
    <submittedName>
        <fullName evidence="4">ExeM/NucH family extracellular endonuclease</fullName>
    </submittedName>
</protein>
<proteinExistence type="predicted"/>
<dbReference type="Gene3D" id="2.60.40.1260">
    <property type="entry name" value="Lamin Tail domain"/>
    <property type="match status" value="1"/>
</dbReference>
<dbReference type="PANTHER" id="PTHR42834">
    <property type="entry name" value="ENDONUCLEASE/EXONUCLEASE/PHOSPHATASE FAMILY PROTEIN (AFU_ORTHOLOGUE AFUA_3G09210)"/>
    <property type="match status" value="1"/>
</dbReference>
<keyword evidence="5" id="KW-1185">Reference proteome</keyword>
<evidence type="ECO:0000256" key="1">
    <source>
        <dbReference type="SAM" id="MobiDB-lite"/>
    </source>
</evidence>
<dbReference type="Proteomes" id="UP001612741">
    <property type="component" value="Unassembled WGS sequence"/>
</dbReference>
<comment type="caution">
    <text evidence="4">The sequence shown here is derived from an EMBL/GenBank/DDBJ whole genome shotgun (WGS) entry which is preliminary data.</text>
</comment>
<dbReference type="CDD" id="cd10283">
    <property type="entry name" value="MnuA_DNase1-like"/>
    <property type="match status" value="1"/>
</dbReference>
<dbReference type="EMBL" id="JBITGY010000016">
    <property type="protein sequence ID" value="MFI6504901.1"/>
    <property type="molecule type" value="Genomic_DNA"/>
</dbReference>
<dbReference type="InterPro" id="IPR001322">
    <property type="entry name" value="Lamin_tail_dom"/>
</dbReference>
<dbReference type="CDD" id="cd04486">
    <property type="entry name" value="YhcR_OBF_like"/>
    <property type="match status" value="1"/>
</dbReference>
<evidence type="ECO:0000256" key="2">
    <source>
        <dbReference type="SAM" id="SignalP"/>
    </source>
</evidence>
<dbReference type="NCBIfam" id="NF033681">
    <property type="entry name" value="ExeM_NucH_DNase"/>
    <property type="match status" value="1"/>
</dbReference>
<evidence type="ECO:0000313" key="4">
    <source>
        <dbReference type="EMBL" id="MFI6504901.1"/>
    </source>
</evidence>
<feature type="region of interest" description="Disordered" evidence="1">
    <location>
        <begin position="161"/>
        <end position="225"/>
    </location>
</feature>
<dbReference type="Gene3D" id="3.60.10.10">
    <property type="entry name" value="Endonuclease/exonuclease/phosphatase"/>
    <property type="match status" value="1"/>
</dbReference>
<dbReference type="PROSITE" id="PS51841">
    <property type="entry name" value="LTD"/>
    <property type="match status" value="1"/>
</dbReference>
<dbReference type="Pfam" id="PF00932">
    <property type="entry name" value="LTD"/>
    <property type="match status" value="1"/>
</dbReference>
<gene>
    <name evidence="4" type="ORF">ACIBG2_46475</name>
</gene>
<dbReference type="SUPFAM" id="SSF56219">
    <property type="entry name" value="DNase I-like"/>
    <property type="match status" value="1"/>
</dbReference>
<feature type="signal peptide" evidence="2">
    <location>
        <begin position="1"/>
        <end position="27"/>
    </location>
</feature>
<feature type="compositionally biased region" description="Pro residues" evidence="1">
    <location>
        <begin position="210"/>
        <end position="220"/>
    </location>
</feature>
<dbReference type="GO" id="GO:0004519">
    <property type="term" value="F:endonuclease activity"/>
    <property type="evidence" value="ECO:0007669"/>
    <property type="project" value="UniProtKB-KW"/>
</dbReference>
<evidence type="ECO:0000259" key="3">
    <source>
        <dbReference type="PROSITE" id="PS51841"/>
    </source>
</evidence>
<dbReference type="InterPro" id="IPR036415">
    <property type="entry name" value="Lamin_tail_dom_sf"/>
</dbReference>
<dbReference type="SUPFAM" id="SSF74853">
    <property type="entry name" value="Lamin A/C globular tail domain"/>
    <property type="match status" value="1"/>
</dbReference>
<dbReference type="Pfam" id="PF03372">
    <property type="entry name" value="Exo_endo_phos"/>
    <property type="match status" value="1"/>
</dbReference>
<dbReference type="RefSeq" id="WP_397090846.1">
    <property type="nucleotide sequence ID" value="NZ_JBITGY010000016.1"/>
</dbReference>
<keyword evidence="2" id="KW-0732">Signal</keyword>
<organism evidence="4 5">
    <name type="scientific">Nonomuraea typhae</name>
    <dbReference type="NCBI Taxonomy" id="2603600"/>
    <lineage>
        <taxon>Bacteria</taxon>
        <taxon>Bacillati</taxon>
        <taxon>Actinomycetota</taxon>
        <taxon>Actinomycetes</taxon>
        <taxon>Streptosporangiales</taxon>
        <taxon>Streptosporangiaceae</taxon>
        <taxon>Nonomuraea</taxon>
    </lineage>
</organism>
<keyword evidence="4" id="KW-0255">Endonuclease</keyword>
<feature type="domain" description="LTD" evidence="3">
    <location>
        <begin position="23"/>
        <end position="156"/>
    </location>
</feature>
<dbReference type="InterPro" id="IPR047971">
    <property type="entry name" value="ExeM-like"/>
</dbReference>
<dbReference type="PANTHER" id="PTHR42834:SF1">
    <property type="entry name" value="ENDONUCLEASE_EXONUCLEASE_PHOSPHATASE FAMILY PROTEIN (AFU_ORTHOLOGUE AFUA_3G09210)"/>
    <property type="match status" value="1"/>
</dbReference>